<keyword evidence="10" id="KW-1185">Reference proteome</keyword>
<dbReference type="Proteomes" id="UP001597369">
    <property type="component" value="Unassembled WGS sequence"/>
</dbReference>
<evidence type="ECO:0000259" key="8">
    <source>
        <dbReference type="Pfam" id="PF14322"/>
    </source>
</evidence>
<evidence type="ECO:0000313" key="9">
    <source>
        <dbReference type="EMBL" id="MFD2067919.1"/>
    </source>
</evidence>
<dbReference type="InterPro" id="IPR033985">
    <property type="entry name" value="SusD-like_N"/>
</dbReference>
<keyword evidence="3 6" id="KW-0732">Signal</keyword>
<proteinExistence type="inferred from homology"/>
<dbReference type="Pfam" id="PF07980">
    <property type="entry name" value="SusD_RagB"/>
    <property type="match status" value="1"/>
</dbReference>
<feature type="chain" id="PRO_5046479932" evidence="6">
    <location>
        <begin position="23"/>
        <end position="454"/>
    </location>
</feature>
<evidence type="ECO:0000256" key="2">
    <source>
        <dbReference type="ARBA" id="ARBA00006275"/>
    </source>
</evidence>
<feature type="domain" description="SusD-like N-terminal" evidence="8">
    <location>
        <begin position="86"/>
        <end position="232"/>
    </location>
</feature>
<evidence type="ECO:0000256" key="6">
    <source>
        <dbReference type="SAM" id="SignalP"/>
    </source>
</evidence>
<protein>
    <submittedName>
        <fullName evidence="9">RagB/SusD family nutrient uptake outer membrane protein</fullName>
    </submittedName>
</protein>
<dbReference type="SUPFAM" id="SSF48452">
    <property type="entry name" value="TPR-like"/>
    <property type="match status" value="1"/>
</dbReference>
<accession>A0ABW4WZR0</accession>
<evidence type="ECO:0000256" key="4">
    <source>
        <dbReference type="ARBA" id="ARBA00023136"/>
    </source>
</evidence>
<organism evidence="9 10">
    <name type="scientific">Pontibacter silvestris</name>
    <dbReference type="NCBI Taxonomy" id="2305183"/>
    <lineage>
        <taxon>Bacteria</taxon>
        <taxon>Pseudomonadati</taxon>
        <taxon>Bacteroidota</taxon>
        <taxon>Cytophagia</taxon>
        <taxon>Cytophagales</taxon>
        <taxon>Hymenobacteraceae</taxon>
        <taxon>Pontibacter</taxon>
    </lineage>
</organism>
<sequence>MKLLNRIYIALLGVGLTATLNACDEKLDLSPANTIEQSEALLTSQDVKSALIGAYNRLGVSDLYGGRIFLEPDLLAGQSAIAWGGTYTGLTQIYSQSIPTNNTFVSNLWISAYEAINLLNNVLGSIDKVDTEDRDRVEGEAKFLRGLIYFDLVRLYGKAWNDGDPATNLGVPLVLTPTSVIDEESYVSRATVVAVYQQVLADLTDAKVKLPASNSFYANSYAASAILSRVYLQQGDYQNAANEATTVINSEKYQLVDNFADEFPYPGAVHVDNTLEDIFAFQVTPQQGSNSLNEFYASSDNGGRGDIEIKSSFIAQYEEGDERTSVYYDDAGSTRTSKFDNMYGNIKVIRLAELYLTRAESNLRLGTTIGDTPLNDINKIRTRANLSPATTVTVQDVLKQRELELAFEVGSFFHDAKRTEQSIGTLPYSSPKLVFPIPQREIYANPNIQQNQGY</sequence>
<comment type="caution">
    <text evidence="9">The sequence shown here is derived from an EMBL/GenBank/DDBJ whole genome shotgun (WGS) entry which is preliminary data.</text>
</comment>
<keyword evidence="4" id="KW-0472">Membrane</keyword>
<evidence type="ECO:0000256" key="1">
    <source>
        <dbReference type="ARBA" id="ARBA00004442"/>
    </source>
</evidence>
<evidence type="ECO:0000313" key="10">
    <source>
        <dbReference type="Proteomes" id="UP001597369"/>
    </source>
</evidence>
<comment type="subcellular location">
    <subcellularLocation>
        <location evidence="1">Cell outer membrane</location>
    </subcellularLocation>
</comment>
<evidence type="ECO:0000259" key="7">
    <source>
        <dbReference type="Pfam" id="PF07980"/>
    </source>
</evidence>
<comment type="similarity">
    <text evidence="2">Belongs to the SusD family.</text>
</comment>
<dbReference type="Pfam" id="PF14322">
    <property type="entry name" value="SusD-like_3"/>
    <property type="match status" value="1"/>
</dbReference>
<reference evidence="10" key="1">
    <citation type="journal article" date="2019" name="Int. J. Syst. Evol. Microbiol.">
        <title>The Global Catalogue of Microorganisms (GCM) 10K type strain sequencing project: providing services to taxonomists for standard genome sequencing and annotation.</title>
        <authorList>
            <consortium name="The Broad Institute Genomics Platform"/>
            <consortium name="The Broad Institute Genome Sequencing Center for Infectious Disease"/>
            <person name="Wu L."/>
            <person name="Ma J."/>
        </authorList>
    </citation>
    <scope>NUCLEOTIDE SEQUENCE [LARGE SCALE GENOMIC DNA]</scope>
    <source>
        <strain evidence="10">JCM 16545</strain>
    </source>
</reference>
<dbReference type="RefSeq" id="WP_229958504.1">
    <property type="nucleotide sequence ID" value="NZ_JAJJWI010000003.1"/>
</dbReference>
<dbReference type="Gene3D" id="1.25.40.390">
    <property type="match status" value="1"/>
</dbReference>
<dbReference type="EMBL" id="JBHUHV010000039">
    <property type="protein sequence ID" value="MFD2067919.1"/>
    <property type="molecule type" value="Genomic_DNA"/>
</dbReference>
<dbReference type="InterPro" id="IPR012944">
    <property type="entry name" value="SusD_RagB_dom"/>
</dbReference>
<feature type="signal peptide" evidence="6">
    <location>
        <begin position="1"/>
        <end position="22"/>
    </location>
</feature>
<keyword evidence="5" id="KW-0998">Cell outer membrane</keyword>
<dbReference type="InterPro" id="IPR011990">
    <property type="entry name" value="TPR-like_helical_dom_sf"/>
</dbReference>
<dbReference type="CDD" id="cd08977">
    <property type="entry name" value="SusD"/>
    <property type="match status" value="1"/>
</dbReference>
<evidence type="ECO:0000256" key="3">
    <source>
        <dbReference type="ARBA" id="ARBA00022729"/>
    </source>
</evidence>
<evidence type="ECO:0000256" key="5">
    <source>
        <dbReference type="ARBA" id="ARBA00023237"/>
    </source>
</evidence>
<name>A0ABW4WZR0_9BACT</name>
<feature type="domain" description="RagB/SusD" evidence="7">
    <location>
        <begin position="340"/>
        <end position="418"/>
    </location>
</feature>
<gene>
    <name evidence="9" type="ORF">ACFSKU_13575</name>
</gene>